<dbReference type="SUPFAM" id="SSF54843">
    <property type="entry name" value="Ribosomal protein L22"/>
    <property type="match status" value="1"/>
</dbReference>
<dbReference type="EMBL" id="OZ022410">
    <property type="protein sequence ID" value="CAK9441263.1"/>
    <property type="molecule type" value="Genomic_DNA"/>
</dbReference>
<dbReference type="InterPro" id="IPR047867">
    <property type="entry name" value="Ribosomal_uL22_bac/org-type"/>
</dbReference>
<dbReference type="PANTHER" id="PTHR13501">
    <property type="entry name" value="CHLOROPLAST 50S RIBOSOMAL PROTEIN L22-RELATED"/>
    <property type="match status" value="1"/>
</dbReference>
<comment type="similarity">
    <text evidence="1 4">Belongs to the universal ribosomal protein uL22 family.</text>
</comment>
<dbReference type="GeneID" id="92210328"/>
<dbReference type="InterPro" id="IPR036394">
    <property type="entry name" value="Ribosomal_uL22_sf"/>
</dbReference>
<keyword evidence="6" id="KW-1185">Reference proteome</keyword>
<organism evidence="5 6">
    <name type="scientific">Lodderomyces beijingensis</name>
    <dbReference type="NCBI Taxonomy" id="1775926"/>
    <lineage>
        <taxon>Eukaryota</taxon>
        <taxon>Fungi</taxon>
        <taxon>Dikarya</taxon>
        <taxon>Ascomycota</taxon>
        <taxon>Saccharomycotina</taxon>
        <taxon>Pichiomycetes</taxon>
        <taxon>Debaryomycetaceae</taxon>
        <taxon>Candida/Lodderomyces clade</taxon>
        <taxon>Lodderomyces</taxon>
    </lineage>
</organism>
<keyword evidence="3 4" id="KW-0687">Ribonucleoprotein</keyword>
<accession>A0ABP0ZT92</accession>
<sequence length="304" mass="35219">MNRWSFLARPVLQSSSRSHISYRQLAISRISHASNPFGKLTSLKQKDTTAATTTQTQTQTKAVEGGEDTIVKNEDGEVDIKSITPRNDVQLREYHAEKAAKVREANSLESMIHPLKLALFNKVVAEHGFFKNDQIVQHEGRALRFHLTPEEIEVLEPSIFLHSYRIKSSMKKATVVNRFVRGMELKTAITQLHFNPKKMATELEKLLKNGLEQARQQEYDVDRVYIARLWTGSDGDWKKRADIKGRGRCGIIQHRYVHLKCVLKTQQTKLRIAWEKAEKEKARKPKMYLNNEPLNIKVRGWYKW</sequence>
<evidence type="ECO:0000313" key="6">
    <source>
        <dbReference type="Proteomes" id="UP001497383"/>
    </source>
</evidence>
<dbReference type="InterPro" id="IPR001063">
    <property type="entry name" value="Ribosomal_uL22"/>
</dbReference>
<dbReference type="Pfam" id="PF00237">
    <property type="entry name" value="Ribosomal_L22"/>
    <property type="match status" value="1"/>
</dbReference>
<evidence type="ECO:0000256" key="3">
    <source>
        <dbReference type="ARBA" id="ARBA00023274"/>
    </source>
</evidence>
<keyword evidence="2 4" id="KW-0689">Ribosomal protein</keyword>
<evidence type="ECO:0008006" key="7">
    <source>
        <dbReference type="Google" id="ProtNLM"/>
    </source>
</evidence>
<dbReference type="Gene3D" id="3.90.470.10">
    <property type="entry name" value="Ribosomal protein L22/L17"/>
    <property type="match status" value="1"/>
</dbReference>
<dbReference type="PANTHER" id="PTHR13501:SF8">
    <property type="entry name" value="LARGE RIBOSOMAL SUBUNIT PROTEIN UL22M"/>
    <property type="match status" value="1"/>
</dbReference>
<name>A0ABP0ZT92_9ASCO</name>
<gene>
    <name evidence="5" type="ORF">LODBEIA_P51320</name>
</gene>
<protein>
    <recommendedName>
        <fullName evidence="7">Ribosomal protein L22</fullName>
    </recommendedName>
</protein>
<dbReference type="RefSeq" id="XP_066832070.1">
    <property type="nucleotide sequence ID" value="XM_066975431.1"/>
</dbReference>
<dbReference type="Proteomes" id="UP001497383">
    <property type="component" value="Chromosome 6"/>
</dbReference>
<evidence type="ECO:0000313" key="5">
    <source>
        <dbReference type="EMBL" id="CAK9441263.1"/>
    </source>
</evidence>
<reference evidence="5 6" key="1">
    <citation type="submission" date="2024-03" db="EMBL/GenBank/DDBJ databases">
        <authorList>
            <person name="Brejova B."/>
        </authorList>
    </citation>
    <scope>NUCLEOTIDE SEQUENCE [LARGE SCALE GENOMIC DNA]</scope>
    <source>
        <strain evidence="5 6">CBS 14171</strain>
    </source>
</reference>
<evidence type="ECO:0000256" key="4">
    <source>
        <dbReference type="RuleBase" id="RU004005"/>
    </source>
</evidence>
<evidence type="ECO:0000256" key="2">
    <source>
        <dbReference type="ARBA" id="ARBA00022980"/>
    </source>
</evidence>
<proteinExistence type="inferred from homology"/>
<evidence type="ECO:0000256" key="1">
    <source>
        <dbReference type="ARBA" id="ARBA00009451"/>
    </source>
</evidence>